<dbReference type="EMBL" id="CP022685">
    <property type="protein sequence ID" value="ATL25586.1"/>
    <property type="molecule type" value="Genomic_DNA"/>
</dbReference>
<evidence type="ECO:0000256" key="9">
    <source>
        <dbReference type="ARBA" id="ARBA00022977"/>
    </source>
</evidence>
<dbReference type="InterPro" id="IPR005475">
    <property type="entry name" value="Transketolase-like_Pyr-bd"/>
</dbReference>
<dbReference type="GO" id="GO:0005829">
    <property type="term" value="C:cytosol"/>
    <property type="evidence" value="ECO:0007669"/>
    <property type="project" value="TreeGrafter"/>
</dbReference>
<evidence type="ECO:0000256" key="11">
    <source>
        <dbReference type="ARBA" id="ARBA00023229"/>
    </source>
</evidence>
<dbReference type="GO" id="GO:0019288">
    <property type="term" value="P:isopentenyl diphosphate biosynthetic process, methylerythritol 4-phosphate pathway"/>
    <property type="evidence" value="ECO:0007669"/>
    <property type="project" value="TreeGrafter"/>
</dbReference>
<evidence type="ECO:0000256" key="4">
    <source>
        <dbReference type="ARBA" id="ARBA00011738"/>
    </source>
</evidence>
<keyword evidence="7" id="KW-0479">Metal-binding</keyword>
<sequence>MATKFPGRVFDVGIAEQHAATSAVRLAMGGYQPVVALYATLLNRAFDQVLMDVALHQPTFVLDRADVTDPDGPSHHGMWDLTALAAVPGMRIAAPRAAAQLQLLLSEALDAHDGPTALRLPKAGAGAGIRALARVNSLYILHRSTARPLDVLLVPAGPLERPALEATGELEEHGISVAVVGPRWLLPINSTL</sequence>
<dbReference type="InterPro" id="IPR029061">
    <property type="entry name" value="THDP-binding"/>
</dbReference>
<keyword evidence="14" id="KW-1185">Reference proteome</keyword>
<dbReference type="PANTHER" id="PTHR43322">
    <property type="entry name" value="1-D-DEOXYXYLULOSE 5-PHOSPHATE SYNTHASE-RELATED"/>
    <property type="match status" value="1"/>
</dbReference>
<evidence type="ECO:0000256" key="3">
    <source>
        <dbReference type="ARBA" id="ARBA00011081"/>
    </source>
</evidence>
<evidence type="ECO:0000256" key="8">
    <source>
        <dbReference type="ARBA" id="ARBA00022842"/>
    </source>
</evidence>
<dbReference type="SUPFAM" id="SSF52518">
    <property type="entry name" value="Thiamin diphosphate-binding fold (THDP-binding)"/>
    <property type="match status" value="1"/>
</dbReference>
<dbReference type="InterPro" id="IPR009014">
    <property type="entry name" value="Transketo_C/PFOR_II"/>
</dbReference>
<comment type="pathway">
    <text evidence="2">Metabolic intermediate biosynthesis; 1-deoxy-D-xylulose 5-phosphate biosynthesis; 1-deoxy-D-xylulose 5-phosphate from D-glyceraldehyde 3-phosphate and pyruvate: step 1/1.</text>
</comment>
<organism evidence="13 14">
    <name type="scientific">Streptomyces formicae</name>
    <dbReference type="NCBI Taxonomy" id="1616117"/>
    <lineage>
        <taxon>Bacteria</taxon>
        <taxon>Bacillati</taxon>
        <taxon>Actinomycetota</taxon>
        <taxon>Actinomycetes</taxon>
        <taxon>Kitasatosporales</taxon>
        <taxon>Streptomycetaceae</taxon>
        <taxon>Streptomyces</taxon>
    </lineage>
</organism>
<evidence type="ECO:0000313" key="14">
    <source>
        <dbReference type="Proteomes" id="UP000221011"/>
    </source>
</evidence>
<comment type="subunit">
    <text evidence="4">Homodimer.</text>
</comment>
<dbReference type="UniPathway" id="UPA00064">
    <property type="reaction ID" value="UER00091"/>
</dbReference>
<keyword evidence="9" id="KW-0784">Thiamine biosynthesis</keyword>
<evidence type="ECO:0000256" key="2">
    <source>
        <dbReference type="ARBA" id="ARBA00004980"/>
    </source>
</evidence>
<gene>
    <name evidence="13" type="ORF">KY5_0568</name>
</gene>
<evidence type="ECO:0000256" key="7">
    <source>
        <dbReference type="ARBA" id="ARBA00022723"/>
    </source>
</evidence>
<accession>A0A291Q273</accession>
<keyword evidence="6 13" id="KW-0808">Transferase</keyword>
<protein>
    <recommendedName>
        <fullName evidence="5">1-deoxy-D-xylulose-5-phosphate synthase</fullName>
        <ecNumber evidence="5">2.2.1.7</ecNumber>
    </recommendedName>
</protein>
<evidence type="ECO:0000313" key="13">
    <source>
        <dbReference type="EMBL" id="ATL25586.1"/>
    </source>
</evidence>
<keyword evidence="10" id="KW-0786">Thiamine pyrophosphate</keyword>
<evidence type="ECO:0000256" key="5">
    <source>
        <dbReference type="ARBA" id="ARBA00013150"/>
    </source>
</evidence>
<dbReference type="Proteomes" id="UP000221011">
    <property type="component" value="Chromosome"/>
</dbReference>
<dbReference type="GO" id="GO:0000287">
    <property type="term" value="F:magnesium ion binding"/>
    <property type="evidence" value="ECO:0007669"/>
    <property type="project" value="UniProtKB-ARBA"/>
</dbReference>
<dbReference type="Gene3D" id="3.40.50.970">
    <property type="match status" value="1"/>
</dbReference>
<dbReference type="Pfam" id="PF02779">
    <property type="entry name" value="Transket_pyr"/>
    <property type="match status" value="1"/>
</dbReference>
<evidence type="ECO:0000259" key="12">
    <source>
        <dbReference type="SMART" id="SM00861"/>
    </source>
</evidence>
<dbReference type="AlphaFoldDB" id="A0A291Q273"/>
<evidence type="ECO:0000256" key="6">
    <source>
        <dbReference type="ARBA" id="ARBA00022679"/>
    </source>
</evidence>
<proteinExistence type="inferred from homology"/>
<dbReference type="CDD" id="cd07033">
    <property type="entry name" value="TPP_PYR_DXS_TK_like"/>
    <property type="match status" value="1"/>
</dbReference>
<dbReference type="EC" id="2.2.1.7" evidence="5"/>
<dbReference type="RefSeq" id="WP_234362591.1">
    <property type="nucleotide sequence ID" value="NZ_CP022685.1"/>
</dbReference>
<feature type="domain" description="Transketolase-like pyrimidine-binding" evidence="12">
    <location>
        <begin position="1"/>
        <end position="127"/>
    </location>
</feature>
<dbReference type="GO" id="GO:0009228">
    <property type="term" value="P:thiamine biosynthetic process"/>
    <property type="evidence" value="ECO:0007669"/>
    <property type="project" value="UniProtKB-KW"/>
</dbReference>
<dbReference type="KEGG" id="sfk:KY5_0568"/>
<evidence type="ECO:0000256" key="1">
    <source>
        <dbReference type="ARBA" id="ARBA00001946"/>
    </source>
</evidence>
<name>A0A291Q273_9ACTN</name>
<evidence type="ECO:0000256" key="10">
    <source>
        <dbReference type="ARBA" id="ARBA00023052"/>
    </source>
</evidence>
<dbReference type="InterPro" id="IPR005477">
    <property type="entry name" value="Dxylulose-5-P_synthase"/>
</dbReference>
<dbReference type="SUPFAM" id="SSF52922">
    <property type="entry name" value="TK C-terminal domain-like"/>
    <property type="match status" value="1"/>
</dbReference>
<keyword evidence="11" id="KW-0414">Isoprene biosynthesis</keyword>
<keyword evidence="8" id="KW-0460">Magnesium</keyword>
<dbReference type="GO" id="GO:0008661">
    <property type="term" value="F:1-deoxy-D-xylulose-5-phosphate synthase activity"/>
    <property type="evidence" value="ECO:0007669"/>
    <property type="project" value="UniProtKB-EC"/>
</dbReference>
<reference evidence="13 14" key="1">
    <citation type="submission" date="2017-08" db="EMBL/GenBank/DDBJ databases">
        <title>Complete Genome Sequence of Streptomyces formicae KY5, the formicamycin producer.</title>
        <authorList>
            <person name="Holmes N.A."/>
            <person name="Devine R."/>
            <person name="Qin Z."/>
            <person name="Seipke R.F."/>
            <person name="Wilkinson B."/>
            <person name="Hutchings M.I."/>
        </authorList>
    </citation>
    <scope>NUCLEOTIDE SEQUENCE [LARGE SCALE GENOMIC DNA]</scope>
    <source>
        <strain evidence="13 14">KY5</strain>
    </source>
</reference>
<dbReference type="PANTHER" id="PTHR43322:SF5">
    <property type="entry name" value="1-DEOXY-D-XYLULOSE-5-PHOSPHATE SYNTHASE, CHLOROPLASTIC"/>
    <property type="match status" value="1"/>
</dbReference>
<dbReference type="GO" id="GO:0016114">
    <property type="term" value="P:terpenoid biosynthetic process"/>
    <property type="evidence" value="ECO:0007669"/>
    <property type="project" value="InterPro"/>
</dbReference>
<dbReference type="SMART" id="SM00861">
    <property type="entry name" value="Transket_pyr"/>
    <property type="match status" value="1"/>
</dbReference>
<comment type="cofactor">
    <cofactor evidence="1">
        <name>Mg(2+)</name>
        <dbReference type="ChEBI" id="CHEBI:18420"/>
    </cofactor>
</comment>
<comment type="similarity">
    <text evidence="3">Belongs to the transketolase family. DXPS subfamily.</text>
</comment>